<keyword evidence="3" id="KW-1185">Reference proteome</keyword>
<sequence>MGDFIGKFLEYDGTNLGHSDSFCQAKIGFEVAKMEWDLSLRAQSRRALTMNNVWLRGEGNLDVEGIQSNLQRRVDMDQDSTMCVMEGGDGKKWPRRESDKFMKGEDVGSLV</sequence>
<evidence type="ECO:0000256" key="1">
    <source>
        <dbReference type="SAM" id="MobiDB-lite"/>
    </source>
</evidence>
<name>A0A7J9FEX3_9ROSI</name>
<dbReference type="AlphaFoldDB" id="A0A7J9FEX3"/>
<evidence type="ECO:0000313" key="2">
    <source>
        <dbReference type="EMBL" id="MBA0783524.1"/>
    </source>
</evidence>
<dbReference type="EMBL" id="JABEZW010000013">
    <property type="protein sequence ID" value="MBA0783524.1"/>
    <property type="molecule type" value="Genomic_DNA"/>
</dbReference>
<proteinExistence type="predicted"/>
<feature type="non-terminal residue" evidence="2">
    <location>
        <position position="111"/>
    </location>
</feature>
<accession>A0A7J9FEX3</accession>
<dbReference type="Proteomes" id="UP000593568">
    <property type="component" value="Unassembled WGS sequence"/>
</dbReference>
<feature type="region of interest" description="Disordered" evidence="1">
    <location>
        <begin position="85"/>
        <end position="111"/>
    </location>
</feature>
<organism evidence="2 3">
    <name type="scientific">Gossypium trilobum</name>
    <dbReference type="NCBI Taxonomy" id="34281"/>
    <lineage>
        <taxon>Eukaryota</taxon>
        <taxon>Viridiplantae</taxon>
        <taxon>Streptophyta</taxon>
        <taxon>Embryophyta</taxon>
        <taxon>Tracheophyta</taxon>
        <taxon>Spermatophyta</taxon>
        <taxon>Magnoliopsida</taxon>
        <taxon>eudicotyledons</taxon>
        <taxon>Gunneridae</taxon>
        <taxon>Pentapetalae</taxon>
        <taxon>rosids</taxon>
        <taxon>malvids</taxon>
        <taxon>Malvales</taxon>
        <taxon>Malvaceae</taxon>
        <taxon>Malvoideae</taxon>
        <taxon>Gossypium</taxon>
    </lineage>
</organism>
<evidence type="ECO:0000313" key="3">
    <source>
        <dbReference type="Proteomes" id="UP000593568"/>
    </source>
</evidence>
<comment type="caution">
    <text evidence="2">The sequence shown here is derived from an EMBL/GenBank/DDBJ whole genome shotgun (WGS) entry which is preliminary data.</text>
</comment>
<reference evidence="2 3" key="1">
    <citation type="journal article" date="2019" name="Genome Biol. Evol.">
        <title>Insights into the evolution of the New World diploid cottons (Gossypium, subgenus Houzingenia) based on genome sequencing.</title>
        <authorList>
            <person name="Grover C.E."/>
            <person name="Arick M.A. 2nd"/>
            <person name="Thrash A."/>
            <person name="Conover J.L."/>
            <person name="Sanders W.S."/>
            <person name="Peterson D.G."/>
            <person name="Frelichowski J.E."/>
            <person name="Scheffler J.A."/>
            <person name="Scheffler B.E."/>
            <person name="Wendel J.F."/>
        </authorList>
    </citation>
    <scope>NUCLEOTIDE SEQUENCE [LARGE SCALE GENOMIC DNA]</scope>
    <source>
        <strain evidence="2">8</strain>
        <tissue evidence="2">Leaf</tissue>
    </source>
</reference>
<feature type="compositionally biased region" description="Basic and acidic residues" evidence="1">
    <location>
        <begin position="88"/>
        <end position="111"/>
    </location>
</feature>
<gene>
    <name evidence="2" type="ORF">Gotri_001225</name>
</gene>
<protein>
    <submittedName>
        <fullName evidence="2">Uncharacterized protein</fullName>
    </submittedName>
</protein>